<evidence type="ECO:0000313" key="2">
    <source>
        <dbReference type="Proteomes" id="UP000268469"/>
    </source>
</evidence>
<dbReference type="Proteomes" id="UP000268469">
    <property type="component" value="Unassembled WGS sequence"/>
</dbReference>
<protein>
    <submittedName>
        <fullName evidence="1">Uncharacterized protein</fullName>
    </submittedName>
</protein>
<dbReference type="AlphaFoldDB" id="A0A660SGA0"/>
<accession>A0A660SGA0</accession>
<reference evidence="1 2" key="1">
    <citation type="submission" date="2018-06" db="EMBL/GenBank/DDBJ databases">
        <title>Extensive metabolic versatility and redundancy in microbially diverse, dynamic hydrothermal sediments.</title>
        <authorList>
            <person name="Dombrowski N."/>
            <person name="Teske A."/>
            <person name="Baker B.J."/>
        </authorList>
    </citation>
    <scope>NUCLEOTIDE SEQUENCE [LARGE SCALE GENOMIC DNA]</scope>
    <source>
        <strain evidence="1">B36_G15</strain>
    </source>
</reference>
<organism evidence="1 2">
    <name type="scientific">candidate division WOR-3 bacterium</name>
    <dbReference type="NCBI Taxonomy" id="2052148"/>
    <lineage>
        <taxon>Bacteria</taxon>
        <taxon>Bacteria division WOR-3</taxon>
    </lineage>
</organism>
<comment type="caution">
    <text evidence="1">The sequence shown here is derived from an EMBL/GenBank/DDBJ whole genome shotgun (WGS) entry which is preliminary data.</text>
</comment>
<name>A0A660SGA0_UNCW3</name>
<gene>
    <name evidence="1" type="ORF">DRP53_07095</name>
</gene>
<dbReference type="EMBL" id="QNBE01000065">
    <property type="protein sequence ID" value="RKX69814.1"/>
    <property type="molecule type" value="Genomic_DNA"/>
</dbReference>
<sequence>MIGFLFPIIIGSADFLRVLGEITTFPLGQSVLPQKKGSVCINGAVWLTTDLRFYTGLYLQGSVGVGGAYQLSDRTGLTLRIGGWGSEDGFYAPMIQGGVDERLAFAMLHLRARWALHRDRSGSYHILGLDGYLSQTIRIWGWLWPYWAAGIGIYGYHVPEAVAGDGSLQLTPGIRGLVGINIRLGPVGIGTELGAYGNPLTSARLGISIGAEF</sequence>
<proteinExistence type="predicted"/>
<evidence type="ECO:0000313" key="1">
    <source>
        <dbReference type="EMBL" id="RKX69814.1"/>
    </source>
</evidence>